<comment type="caution">
    <text evidence="1">The sequence shown here is derived from an EMBL/GenBank/DDBJ whole genome shotgun (WGS) entry which is preliminary data.</text>
</comment>
<dbReference type="EMBL" id="LXQA011014747">
    <property type="protein sequence ID" value="MCI81260.1"/>
    <property type="molecule type" value="Genomic_DNA"/>
</dbReference>
<sequence length="37" mass="3846">MMHAHLGKSVLNPSVVVNSDVGAVKETVPETSVVQSV</sequence>
<feature type="non-terminal residue" evidence="1">
    <location>
        <position position="37"/>
    </location>
</feature>
<name>A0A392V4A0_9FABA</name>
<accession>A0A392V4A0</accession>
<reference evidence="1 2" key="1">
    <citation type="journal article" date="2018" name="Front. Plant Sci.">
        <title>Red Clover (Trifolium pratense) and Zigzag Clover (T. medium) - A Picture of Genomic Similarities and Differences.</title>
        <authorList>
            <person name="Dluhosova J."/>
            <person name="Istvanek J."/>
            <person name="Nedelnik J."/>
            <person name="Repkova J."/>
        </authorList>
    </citation>
    <scope>NUCLEOTIDE SEQUENCE [LARGE SCALE GENOMIC DNA]</scope>
    <source>
        <strain evidence="2">cv. 10/8</strain>
        <tissue evidence="1">Leaf</tissue>
    </source>
</reference>
<evidence type="ECO:0000313" key="2">
    <source>
        <dbReference type="Proteomes" id="UP000265520"/>
    </source>
</evidence>
<dbReference type="AlphaFoldDB" id="A0A392V4A0"/>
<organism evidence="1 2">
    <name type="scientific">Trifolium medium</name>
    <dbReference type="NCBI Taxonomy" id="97028"/>
    <lineage>
        <taxon>Eukaryota</taxon>
        <taxon>Viridiplantae</taxon>
        <taxon>Streptophyta</taxon>
        <taxon>Embryophyta</taxon>
        <taxon>Tracheophyta</taxon>
        <taxon>Spermatophyta</taxon>
        <taxon>Magnoliopsida</taxon>
        <taxon>eudicotyledons</taxon>
        <taxon>Gunneridae</taxon>
        <taxon>Pentapetalae</taxon>
        <taxon>rosids</taxon>
        <taxon>fabids</taxon>
        <taxon>Fabales</taxon>
        <taxon>Fabaceae</taxon>
        <taxon>Papilionoideae</taxon>
        <taxon>50 kb inversion clade</taxon>
        <taxon>NPAAA clade</taxon>
        <taxon>Hologalegina</taxon>
        <taxon>IRL clade</taxon>
        <taxon>Trifolieae</taxon>
        <taxon>Trifolium</taxon>
    </lineage>
</organism>
<dbReference type="Proteomes" id="UP000265520">
    <property type="component" value="Unassembled WGS sequence"/>
</dbReference>
<proteinExistence type="predicted"/>
<protein>
    <submittedName>
        <fullName evidence="1">Uncharacterized protein</fullName>
    </submittedName>
</protein>
<evidence type="ECO:0000313" key="1">
    <source>
        <dbReference type="EMBL" id="MCI81260.1"/>
    </source>
</evidence>
<keyword evidence="2" id="KW-1185">Reference proteome</keyword>